<evidence type="ECO:0000256" key="1">
    <source>
        <dbReference type="ARBA" id="ARBA00009572"/>
    </source>
</evidence>
<name>A0ABD6EU29_9BILA</name>
<dbReference type="InterPro" id="IPR000210">
    <property type="entry name" value="BTB/POZ_dom"/>
</dbReference>
<dbReference type="AlphaFoldDB" id="A0ABD6EU29"/>
<comment type="similarity">
    <text evidence="1">Belongs to the KCTD3 family.</text>
</comment>
<gene>
    <name evidence="6" type="ORF">AB6A40_006901</name>
</gene>
<proteinExistence type="inferred from homology"/>
<keyword evidence="4" id="KW-0677">Repeat</keyword>
<reference evidence="6 7" key="1">
    <citation type="submission" date="2024-08" db="EMBL/GenBank/DDBJ databases">
        <title>Gnathostoma spinigerum genome.</title>
        <authorList>
            <person name="Gonzalez-Bertolin B."/>
            <person name="Monzon S."/>
            <person name="Zaballos A."/>
            <person name="Jimenez P."/>
            <person name="Dekumyoy P."/>
            <person name="Varona S."/>
            <person name="Cuesta I."/>
            <person name="Sumanam S."/>
            <person name="Adisakwattana P."/>
            <person name="Gasser R.B."/>
            <person name="Hernandez-Gonzalez A."/>
            <person name="Young N.D."/>
            <person name="Perteguer M.J."/>
        </authorList>
    </citation>
    <scope>NUCLEOTIDE SEQUENCE [LARGE SCALE GENOMIC DNA]</scope>
    <source>
        <strain evidence="6">AL3</strain>
        <tissue evidence="6">Liver</tissue>
    </source>
</reference>
<feature type="domain" description="BTB" evidence="5">
    <location>
        <begin position="7"/>
        <end position="78"/>
    </location>
</feature>
<dbReference type="FunFam" id="3.30.710.10:FF:000038">
    <property type="entry name" value="BTB/POZ domain-containing protein KCTD3 isoform X1"/>
    <property type="match status" value="1"/>
</dbReference>
<evidence type="ECO:0000256" key="2">
    <source>
        <dbReference type="ARBA" id="ARBA00022553"/>
    </source>
</evidence>
<organism evidence="6 7">
    <name type="scientific">Gnathostoma spinigerum</name>
    <dbReference type="NCBI Taxonomy" id="75299"/>
    <lineage>
        <taxon>Eukaryota</taxon>
        <taxon>Metazoa</taxon>
        <taxon>Ecdysozoa</taxon>
        <taxon>Nematoda</taxon>
        <taxon>Chromadorea</taxon>
        <taxon>Rhabditida</taxon>
        <taxon>Spirurina</taxon>
        <taxon>Gnathostomatomorpha</taxon>
        <taxon>Gnathostomatoidea</taxon>
        <taxon>Gnathostomatidae</taxon>
        <taxon>Gnathostoma</taxon>
    </lineage>
</organism>
<dbReference type="PROSITE" id="PS50097">
    <property type="entry name" value="BTB"/>
    <property type="match status" value="1"/>
</dbReference>
<dbReference type="Proteomes" id="UP001608902">
    <property type="component" value="Unassembled WGS sequence"/>
</dbReference>
<dbReference type="PANTHER" id="PTHR15859">
    <property type="entry name" value="SETA BINDING PROTEIN 1"/>
    <property type="match status" value="1"/>
</dbReference>
<dbReference type="PANTHER" id="PTHR15859:SF1">
    <property type="entry name" value="BTB DOMAIN-CONTAINING PROTEIN"/>
    <property type="match status" value="1"/>
</dbReference>
<dbReference type="Gene3D" id="3.30.710.10">
    <property type="entry name" value="Potassium Channel Kv1.1, Chain A"/>
    <property type="match status" value="1"/>
</dbReference>
<keyword evidence="7" id="KW-1185">Reference proteome</keyword>
<dbReference type="Pfam" id="PF02214">
    <property type="entry name" value="BTB_2"/>
    <property type="match status" value="1"/>
</dbReference>
<evidence type="ECO:0000259" key="5">
    <source>
        <dbReference type="PROSITE" id="PS50097"/>
    </source>
</evidence>
<evidence type="ECO:0000256" key="3">
    <source>
        <dbReference type="ARBA" id="ARBA00022574"/>
    </source>
</evidence>
<dbReference type="EMBL" id="JBGFUD010005198">
    <property type="protein sequence ID" value="MFH4980192.1"/>
    <property type="molecule type" value="Genomic_DNA"/>
</dbReference>
<dbReference type="InterPro" id="IPR003131">
    <property type="entry name" value="T1-type_BTB"/>
</dbReference>
<evidence type="ECO:0000313" key="6">
    <source>
        <dbReference type="EMBL" id="MFH4980192.1"/>
    </source>
</evidence>
<accession>A0ABD6EU29</accession>
<dbReference type="SUPFAM" id="SSF54695">
    <property type="entry name" value="POZ domain"/>
    <property type="match status" value="1"/>
</dbReference>
<sequence length="139" mass="15418">MTALPPTEQIINLNVGGHRFATSRHTLTWITDSFFTSLLSNRIPTVRDETGAIFIDRDPGLFRIILNYLRTKQVDISTANVVSLKHEAQYYGLGPLVKRLSLCEELDECACGNVLFHAYLPAPALPQVDGKTSAVYLLA</sequence>
<evidence type="ECO:0000313" key="7">
    <source>
        <dbReference type="Proteomes" id="UP001608902"/>
    </source>
</evidence>
<protein>
    <recommendedName>
        <fullName evidence="5">BTB domain-containing protein</fullName>
    </recommendedName>
</protein>
<comment type="caution">
    <text evidence="6">The sequence shown here is derived from an EMBL/GenBank/DDBJ whole genome shotgun (WGS) entry which is preliminary data.</text>
</comment>
<keyword evidence="2" id="KW-0597">Phosphoprotein</keyword>
<evidence type="ECO:0000256" key="4">
    <source>
        <dbReference type="ARBA" id="ARBA00022737"/>
    </source>
</evidence>
<keyword evidence="3" id="KW-0853">WD repeat</keyword>
<dbReference type="SMART" id="SM00225">
    <property type="entry name" value="BTB"/>
    <property type="match status" value="1"/>
</dbReference>
<dbReference type="InterPro" id="IPR011333">
    <property type="entry name" value="SKP1/BTB/POZ_sf"/>
</dbReference>
<dbReference type="InterPro" id="IPR047876">
    <property type="entry name" value="SHKBP1/KCTD3"/>
</dbReference>